<reference evidence="6 7" key="1">
    <citation type="submission" date="2020-11" db="EMBL/GenBank/DDBJ databases">
        <authorList>
            <person name="Wallbank WR R."/>
            <person name="Pardo Diaz C."/>
            <person name="Kozak K."/>
            <person name="Martin S."/>
            <person name="Jiggins C."/>
            <person name="Moest M."/>
            <person name="Warren A I."/>
            <person name="Generalovic N T."/>
            <person name="Byers J.R.P. K."/>
            <person name="Montejo-Kovacevich G."/>
            <person name="Yen C E."/>
        </authorList>
    </citation>
    <scope>NUCLEOTIDE SEQUENCE [LARGE SCALE GENOMIC DNA]</scope>
</reference>
<dbReference type="Pfam" id="PF00389">
    <property type="entry name" value="2-Hacid_dh"/>
    <property type="match status" value="1"/>
</dbReference>
<dbReference type="EMBL" id="LR899009">
    <property type="protein sequence ID" value="CAD7079942.1"/>
    <property type="molecule type" value="Genomic_DNA"/>
</dbReference>
<dbReference type="InterPro" id="IPR006139">
    <property type="entry name" value="D-isomer_2_OHA_DH_cat_dom"/>
</dbReference>
<feature type="domain" description="D-isomer specific 2-hydroxyacid dehydrogenase catalytic" evidence="4">
    <location>
        <begin position="12"/>
        <end position="321"/>
    </location>
</feature>
<name>A0A7R8UH59_HERIL</name>
<dbReference type="SUPFAM" id="SSF51735">
    <property type="entry name" value="NAD(P)-binding Rossmann-fold domains"/>
    <property type="match status" value="1"/>
</dbReference>
<gene>
    <name evidence="6" type="ORF">HERILL_LOCUS3126</name>
</gene>
<dbReference type="AlphaFoldDB" id="A0A7R8UH59"/>
<comment type="similarity">
    <text evidence="3">Belongs to the D-isomer specific 2-hydroxyacid dehydrogenase family.</text>
</comment>
<dbReference type="Proteomes" id="UP000594454">
    <property type="component" value="Chromosome 1"/>
</dbReference>
<dbReference type="InterPro" id="IPR006140">
    <property type="entry name" value="D-isomer_DH_NAD-bd"/>
</dbReference>
<dbReference type="PANTHER" id="PTHR10996">
    <property type="entry name" value="2-HYDROXYACID DEHYDROGENASE-RELATED"/>
    <property type="match status" value="1"/>
</dbReference>
<dbReference type="OrthoDB" id="298012at2759"/>
<dbReference type="OMA" id="TSYKMKL"/>
<dbReference type="PANTHER" id="PTHR10996:SF119">
    <property type="entry name" value="FI03731P-RELATED"/>
    <property type="match status" value="1"/>
</dbReference>
<dbReference type="SUPFAM" id="SSF52283">
    <property type="entry name" value="Formate/glycerate dehydrogenase catalytic domain-like"/>
    <property type="match status" value="1"/>
</dbReference>
<dbReference type="Gene3D" id="3.40.50.720">
    <property type="entry name" value="NAD(P)-binding Rossmann-like Domain"/>
    <property type="match status" value="2"/>
</dbReference>
<dbReference type="Pfam" id="PF02826">
    <property type="entry name" value="2-Hacid_dh_C"/>
    <property type="match status" value="1"/>
</dbReference>
<dbReference type="GO" id="GO:0008465">
    <property type="term" value="F:hydroxypyruvate reductase (NADH) activity"/>
    <property type="evidence" value="ECO:0007669"/>
    <property type="project" value="TreeGrafter"/>
</dbReference>
<dbReference type="CDD" id="cd05301">
    <property type="entry name" value="GDH"/>
    <property type="match status" value="1"/>
</dbReference>
<evidence type="ECO:0000256" key="2">
    <source>
        <dbReference type="ARBA" id="ARBA00073306"/>
    </source>
</evidence>
<dbReference type="GO" id="GO:0030267">
    <property type="term" value="F:glyoxylate reductase (NADPH) activity"/>
    <property type="evidence" value="ECO:0007669"/>
    <property type="project" value="TreeGrafter"/>
</dbReference>
<evidence type="ECO:0000313" key="6">
    <source>
        <dbReference type="EMBL" id="CAD7079942.1"/>
    </source>
</evidence>
<accession>A0A7R8UH59</accession>
<dbReference type="GO" id="GO:0051287">
    <property type="term" value="F:NAD binding"/>
    <property type="evidence" value="ECO:0007669"/>
    <property type="project" value="InterPro"/>
</dbReference>
<evidence type="ECO:0000256" key="3">
    <source>
        <dbReference type="RuleBase" id="RU003719"/>
    </source>
</evidence>
<dbReference type="InterPro" id="IPR050223">
    <property type="entry name" value="D-isomer_2-hydroxyacid_DH"/>
</dbReference>
<keyword evidence="7" id="KW-1185">Reference proteome</keyword>
<proteinExistence type="inferred from homology"/>
<dbReference type="FunFam" id="3.40.50.720:FF:000026">
    <property type="entry name" value="Glyoxylate/hydroxypyruvate reductase B"/>
    <property type="match status" value="1"/>
</dbReference>
<dbReference type="InterPro" id="IPR029753">
    <property type="entry name" value="D-isomer_DH_CS"/>
</dbReference>
<evidence type="ECO:0000256" key="1">
    <source>
        <dbReference type="ARBA" id="ARBA00023002"/>
    </source>
</evidence>
<dbReference type="PROSITE" id="PS00671">
    <property type="entry name" value="D_2_HYDROXYACID_DH_3"/>
    <property type="match status" value="1"/>
</dbReference>
<feature type="domain" description="D-isomer specific 2-hydroxyacid dehydrogenase NAD-binding" evidence="5">
    <location>
        <begin position="115"/>
        <end position="293"/>
    </location>
</feature>
<dbReference type="GO" id="GO:0005829">
    <property type="term" value="C:cytosol"/>
    <property type="evidence" value="ECO:0007669"/>
    <property type="project" value="TreeGrafter"/>
</dbReference>
<evidence type="ECO:0000313" key="7">
    <source>
        <dbReference type="Proteomes" id="UP000594454"/>
    </source>
</evidence>
<dbReference type="InParanoid" id="A0A7R8UH59"/>
<evidence type="ECO:0000259" key="5">
    <source>
        <dbReference type="Pfam" id="PF02826"/>
    </source>
</evidence>
<protein>
    <recommendedName>
        <fullName evidence="2">Glyoxylate reductase/hydroxypyruvate reductase</fullName>
    </recommendedName>
</protein>
<sequence>MSSEVPKFKVMVTNHKVHPEALDILREDCELIFCDKFPSDRQEILEKCRGVDGMFWTTPHLLDSEVLDAAGPQLKCAATISAGLDTIDANEMKRRGIELGYAPYISNTAVAEHAIGLMIAAGKRFHQGRLKIKSSEWKNWHIRWMLGQEIRNSTVGLVGFGGIGQVIAELLQGFGVKQILYTCRHKNPRGDELNAKYVQFDQLLCESDFIVVACPLTSDTENMFSDAEFQKMKPNCVLVNISRGPIIDHDALYNALKLGQIFAAGLDVTVPEPLPANHPLLNLPNCVITPHLAASTYPTRETVAKVTAHNIMRSLRGMEMLSPAFTLPQKERITNSGTE</sequence>
<dbReference type="InterPro" id="IPR036291">
    <property type="entry name" value="NAD(P)-bd_dom_sf"/>
</dbReference>
<keyword evidence="1 3" id="KW-0560">Oxidoreductase</keyword>
<evidence type="ECO:0000259" key="4">
    <source>
        <dbReference type="Pfam" id="PF00389"/>
    </source>
</evidence>
<organism evidence="6 7">
    <name type="scientific">Hermetia illucens</name>
    <name type="common">Black soldier fly</name>
    <dbReference type="NCBI Taxonomy" id="343691"/>
    <lineage>
        <taxon>Eukaryota</taxon>
        <taxon>Metazoa</taxon>
        <taxon>Ecdysozoa</taxon>
        <taxon>Arthropoda</taxon>
        <taxon>Hexapoda</taxon>
        <taxon>Insecta</taxon>
        <taxon>Pterygota</taxon>
        <taxon>Neoptera</taxon>
        <taxon>Endopterygota</taxon>
        <taxon>Diptera</taxon>
        <taxon>Brachycera</taxon>
        <taxon>Stratiomyomorpha</taxon>
        <taxon>Stratiomyidae</taxon>
        <taxon>Hermetiinae</taxon>
        <taxon>Hermetia</taxon>
    </lineage>
</organism>